<comment type="caution">
    <text evidence="1">The sequence shown here is derived from an EMBL/GenBank/DDBJ whole genome shotgun (WGS) entry which is preliminary data.</text>
</comment>
<evidence type="ECO:0008006" key="3">
    <source>
        <dbReference type="Google" id="ProtNLM"/>
    </source>
</evidence>
<dbReference type="Proteomes" id="UP000198287">
    <property type="component" value="Unassembled WGS sequence"/>
</dbReference>
<proteinExistence type="predicted"/>
<sequence>MNPGTISNLASHLASDSYLTRRRSEIADCLEVSGGRRVQLGDLFQSGSYTPYEYFYELLEEWVGKKGPSATLEELAKIMRERQFNAFAASKEQVHCRMNPLIISDFVSHLVEDGYVTRRRCEFADCLRVPRGWQEQLELGFTSGSLDPYKYFKSLLEEWAGQNGSSATPRELARIMGEKKFNLRNLRLFS</sequence>
<dbReference type="CDD" id="cd01670">
    <property type="entry name" value="Death"/>
    <property type="match status" value="1"/>
</dbReference>
<reference evidence="1 2" key="1">
    <citation type="submission" date="2015-12" db="EMBL/GenBank/DDBJ databases">
        <title>The genome of Folsomia candida.</title>
        <authorList>
            <person name="Faddeeva A."/>
            <person name="Derks M.F."/>
            <person name="Anvar Y."/>
            <person name="Smit S."/>
            <person name="Van Straalen N."/>
            <person name="Roelofs D."/>
        </authorList>
    </citation>
    <scope>NUCLEOTIDE SEQUENCE [LARGE SCALE GENOMIC DNA]</scope>
    <source>
        <strain evidence="1 2">VU population</strain>
        <tissue evidence="1">Whole body</tissue>
    </source>
</reference>
<gene>
    <name evidence="1" type="ORF">Fcan01_16280</name>
</gene>
<dbReference type="EMBL" id="LNIX01000011">
    <property type="protein sequence ID" value="OXA48582.1"/>
    <property type="molecule type" value="Genomic_DNA"/>
</dbReference>
<accession>A0A226DSW3</accession>
<name>A0A226DSW3_FOLCA</name>
<keyword evidence="2" id="KW-1185">Reference proteome</keyword>
<evidence type="ECO:0000313" key="2">
    <source>
        <dbReference type="Proteomes" id="UP000198287"/>
    </source>
</evidence>
<evidence type="ECO:0000313" key="1">
    <source>
        <dbReference type="EMBL" id="OXA48582.1"/>
    </source>
</evidence>
<organism evidence="1 2">
    <name type="scientific">Folsomia candida</name>
    <name type="common">Springtail</name>
    <dbReference type="NCBI Taxonomy" id="158441"/>
    <lineage>
        <taxon>Eukaryota</taxon>
        <taxon>Metazoa</taxon>
        <taxon>Ecdysozoa</taxon>
        <taxon>Arthropoda</taxon>
        <taxon>Hexapoda</taxon>
        <taxon>Collembola</taxon>
        <taxon>Entomobryomorpha</taxon>
        <taxon>Isotomoidea</taxon>
        <taxon>Isotomidae</taxon>
        <taxon>Proisotominae</taxon>
        <taxon>Folsomia</taxon>
    </lineage>
</organism>
<protein>
    <recommendedName>
        <fullName evidence="3">Death domain-containing protein</fullName>
    </recommendedName>
</protein>
<dbReference type="AlphaFoldDB" id="A0A226DSW3"/>